<sequence length="210" mass="23919">MRKLLIGLCFLLLSGVVTFFFFPQVYFATGIGQKIMMKVMGEQTARFYYSENSALKDTLYMKGVIYSNTLDDLKEELDRNNQITTLVMLEVPGSIDDHINLLASREIRKRNINTYIPNNGMVASGGTDMFLAGVKRNAHVTAKIGVHSWADGDKEGGDYPENSEVHTMYLEYYEEMNIVRDFYWFTLKAAPANAIHNMTPEEIKKYGIIN</sequence>
<dbReference type="EMBL" id="CAXJRC010000042">
    <property type="protein sequence ID" value="CAL2107988.1"/>
    <property type="molecule type" value="Genomic_DNA"/>
</dbReference>
<protein>
    <recommendedName>
        <fullName evidence="3">Alpha/beta hydrolase</fullName>
    </recommendedName>
</protein>
<evidence type="ECO:0000313" key="1">
    <source>
        <dbReference type="EMBL" id="CAL2107988.1"/>
    </source>
</evidence>
<name>A0ABP1FH94_9FLAO</name>
<comment type="caution">
    <text evidence="1">The sequence shown here is derived from an EMBL/GenBank/DDBJ whole genome shotgun (WGS) entry which is preliminary data.</text>
</comment>
<gene>
    <name evidence="1" type="ORF">T190115A13A_50230</name>
</gene>
<dbReference type="SUPFAM" id="SSF52096">
    <property type="entry name" value="ClpP/crotonase"/>
    <property type="match status" value="1"/>
</dbReference>
<dbReference type="Proteomes" id="UP001497602">
    <property type="component" value="Unassembled WGS sequence"/>
</dbReference>
<evidence type="ECO:0000313" key="2">
    <source>
        <dbReference type="Proteomes" id="UP001497602"/>
    </source>
</evidence>
<proteinExistence type="predicted"/>
<organism evidence="1 2">
    <name type="scientific">Tenacibaculum vairaonense</name>
    <dbReference type="NCBI Taxonomy" id="3137860"/>
    <lineage>
        <taxon>Bacteria</taxon>
        <taxon>Pseudomonadati</taxon>
        <taxon>Bacteroidota</taxon>
        <taxon>Flavobacteriia</taxon>
        <taxon>Flavobacteriales</taxon>
        <taxon>Flavobacteriaceae</taxon>
        <taxon>Tenacibaculum</taxon>
    </lineage>
</organism>
<reference evidence="1 2" key="1">
    <citation type="submission" date="2024-05" db="EMBL/GenBank/DDBJ databases">
        <authorList>
            <person name="Duchaud E."/>
        </authorList>
    </citation>
    <scope>NUCLEOTIDE SEQUENCE [LARGE SCALE GENOMIC DNA]</scope>
    <source>
        <strain evidence="1">Ena-SAMPLE-TAB-13-05-2024-13:56:06:370-140305</strain>
    </source>
</reference>
<evidence type="ECO:0008006" key="3">
    <source>
        <dbReference type="Google" id="ProtNLM"/>
    </source>
</evidence>
<dbReference type="Gene3D" id="3.90.226.10">
    <property type="entry name" value="2-enoyl-CoA Hydratase, Chain A, domain 1"/>
    <property type="match status" value="1"/>
</dbReference>
<accession>A0ABP1FH94</accession>
<dbReference type="RefSeq" id="WP_348703033.1">
    <property type="nucleotide sequence ID" value="NZ_CAXIYA010000011.1"/>
</dbReference>
<dbReference type="InterPro" id="IPR029045">
    <property type="entry name" value="ClpP/crotonase-like_dom_sf"/>
</dbReference>
<keyword evidence="2" id="KW-1185">Reference proteome</keyword>